<feature type="transmembrane region" description="Helical" evidence="1">
    <location>
        <begin position="285"/>
        <end position="304"/>
    </location>
</feature>
<protein>
    <recommendedName>
        <fullName evidence="4">Protease PrsW</fullName>
    </recommendedName>
</protein>
<feature type="transmembrane region" description="Helical" evidence="1">
    <location>
        <begin position="89"/>
        <end position="108"/>
    </location>
</feature>
<keyword evidence="1" id="KW-1133">Transmembrane helix</keyword>
<keyword evidence="3" id="KW-1185">Reference proteome</keyword>
<dbReference type="Pfam" id="PF13367">
    <property type="entry name" value="PrsW-protease"/>
    <property type="match status" value="1"/>
</dbReference>
<feature type="transmembrane region" description="Helical" evidence="1">
    <location>
        <begin position="12"/>
        <end position="35"/>
    </location>
</feature>
<feature type="transmembrane region" description="Helical" evidence="1">
    <location>
        <begin position="259"/>
        <end position="279"/>
    </location>
</feature>
<dbReference type="InterPro" id="IPR026898">
    <property type="entry name" value="PrsW"/>
</dbReference>
<proteinExistence type="predicted"/>
<dbReference type="GO" id="GO:0008233">
    <property type="term" value="F:peptidase activity"/>
    <property type="evidence" value="ECO:0007669"/>
    <property type="project" value="InterPro"/>
</dbReference>
<dbReference type="PANTHER" id="PTHR36844">
    <property type="entry name" value="PROTEASE PRSW"/>
    <property type="match status" value="1"/>
</dbReference>
<organism evidence="2 3">
    <name type="scientific">Fulvivirga imtechensis AK7</name>
    <dbReference type="NCBI Taxonomy" id="1237149"/>
    <lineage>
        <taxon>Bacteria</taxon>
        <taxon>Pseudomonadati</taxon>
        <taxon>Bacteroidota</taxon>
        <taxon>Cytophagia</taxon>
        <taxon>Cytophagales</taxon>
        <taxon>Fulvivirgaceae</taxon>
        <taxon>Fulvivirga</taxon>
    </lineage>
</organism>
<dbReference type="PANTHER" id="PTHR36844:SF1">
    <property type="entry name" value="PROTEASE PRSW"/>
    <property type="match status" value="1"/>
</dbReference>
<evidence type="ECO:0008006" key="4">
    <source>
        <dbReference type="Google" id="ProtNLM"/>
    </source>
</evidence>
<feature type="transmembrane region" description="Helical" evidence="1">
    <location>
        <begin position="194"/>
        <end position="214"/>
    </location>
</feature>
<keyword evidence="1" id="KW-0472">Membrane</keyword>
<keyword evidence="1" id="KW-0812">Transmembrane</keyword>
<dbReference type="EMBL" id="AMZN01000006">
    <property type="protein sequence ID" value="ELR73328.1"/>
    <property type="molecule type" value="Genomic_DNA"/>
</dbReference>
<name>L8JYT5_9BACT</name>
<feature type="transmembrane region" description="Helical" evidence="1">
    <location>
        <begin position="361"/>
        <end position="379"/>
    </location>
</feature>
<sequence length="404" mass="46505">MVWKTTTGTEIIFLYFLMQFLILNFFYLALILLIVKKWIYRIKNADDIRNVILSRDAALLLILLIIGFGPVYLLNNDYIPVSQTISRELQLILSIAMALLISGIWLMYVRKIDIYESEKWKYVITVFVLGAVSTELALMGYKTLTAIGIDLNGQIINDLIYCIFAIGGLEETVKIIPFLLLLKFTRAIDEPYDYILYPSISALGFAFVENIYYIDSSSLYNIGGRALYSTVAHMAFSSIIGYGMLLGKYRNMDTRQVKAFFVFFGLAMLAHGFYDFWIINYFVSSLSFLTTLFFLITIHIWFILKNNAINISTFYDPKVMLDNDRLKWYLVISLSSILMLGYVIVSIVHGLSSGNEYLTKAWLAYGYLVLYLTLSFSRYRIIKGHIGKLTVPMDFFIPKPVRKE</sequence>
<evidence type="ECO:0000256" key="1">
    <source>
        <dbReference type="SAM" id="Phobius"/>
    </source>
</evidence>
<reference evidence="2 3" key="1">
    <citation type="submission" date="2012-12" db="EMBL/GenBank/DDBJ databases">
        <title>Genome assembly of Fulvivirga imtechensis AK7.</title>
        <authorList>
            <person name="Nupur N."/>
            <person name="Khatri I."/>
            <person name="Kumar R."/>
            <person name="Subramanian S."/>
            <person name="Pinnaka A."/>
        </authorList>
    </citation>
    <scope>NUCLEOTIDE SEQUENCE [LARGE SCALE GENOMIC DNA]</scope>
    <source>
        <strain evidence="2 3">AK7</strain>
    </source>
</reference>
<feature type="transmembrane region" description="Helical" evidence="1">
    <location>
        <begin position="56"/>
        <end position="74"/>
    </location>
</feature>
<feature type="transmembrane region" description="Helical" evidence="1">
    <location>
        <begin position="226"/>
        <end position="247"/>
    </location>
</feature>
<accession>L8JYT5</accession>
<dbReference type="STRING" id="1237149.C900_04180"/>
<dbReference type="AlphaFoldDB" id="L8JYT5"/>
<gene>
    <name evidence="2" type="ORF">C900_04180</name>
</gene>
<feature type="transmembrane region" description="Helical" evidence="1">
    <location>
        <begin position="120"/>
        <end position="139"/>
    </location>
</feature>
<evidence type="ECO:0000313" key="2">
    <source>
        <dbReference type="EMBL" id="ELR73328.1"/>
    </source>
</evidence>
<dbReference type="Proteomes" id="UP000011135">
    <property type="component" value="Unassembled WGS sequence"/>
</dbReference>
<dbReference type="eggNOG" id="COG2339">
    <property type="taxonomic scope" value="Bacteria"/>
</dbReference>
<feature type="transmembrane region" description="Helical" evidence="1">
    <location>
        <begin position="159"/>
        <end position="182"/>
    </location>
</feature>
<feature type="transmembrane region" description="Helical" evidence="1">
    <location>
        <begin position="328"/>
        <end position="349"/>
    </location>
</feature>
<comment type="caution">
    <text evidence="2">The sequence shown here is derived from an EMBL/GenBank/DDBJ whole genome shotgun (WGS) entry which is preliminary data.</text>
</comment>
<evidence type="ECO:0000313" key="3">
    <source>
        <dbReference type="Proteomes" id="UP000011135"/>
    </source>
</evidence>